<dbReference type="InterPro" id="IPR011990">
    <property type="entry name" value="TPR-like_helical_dom_sf"/>
</dbReference>
<dbReference type="EMBL" id="JAAHFQ010000071">
    <property type="protein sequence ID" value="NER27096.1"/>
    <property type="molecule type" value="Genomic_DNA"/>
</dbReference>
<reference evidence="2" key="1">
    <citation type="submission" date="2019-11" db="EMBL/GenBank/DDBJ databases">
        <title>Genomic insights into an expanded diversity of filamentous marine cyanobacteria reveals the extraordinary biosynthetic potential of Moorea and Okeania.</title>
        <authorList>
            <person name="Ferreira Leao T."/>
            <person name="Wang M."/>
            <person name="Moss N."/>
            <person name="Da Silva R."/>
            <person name="Sanders J."/>
            <person name="Nurk S."/>
            <person name="Gurevich A."/>
            <person name="Humphrey G."/>
            <person name="Reher R."/>
            <person name="Zhu Q."/>
            <person name="Belda-Ferre P."/>
            <person name="Glukhov E."/>
            <person name="Rex R."/>
            <person name="Dorrestein P.C."/>
            <person name="Knight R."/>
            <person name="Pevzner P."/>
            <person name="Gerwick W.H."/>
            <person name="Gerwick L."/>
        </authorList>
    </citation>
    <scope>NUCLEOTIDE SEQUENCE</scope>
    <source>
        <strain evidence="2">SIO1C4</strain>
    </source>
</reference>
<proteinExistence type="predicted"/>
<comment type="caution">
    <text evidence="2">The sequence shown here is derived from an EMBL/GenBank/DDBJ whole genome shotgun (WGS) entry which is preliminary data.</text>
</comment>
<organism evidence="2">
    <name type="scientific">Symploca sp. SIO1C4</name>
    <dbReference type="NCBI Taxonomy" id="2607765"/>
    <lineage>
        <taxon>Bacteria</taxon>
        <taxon>Bacillati</taxon>
        <taxon>Cyanobacteriota</taxon>
        <taxon>Cyanophyceae</taxon>
        <taxon>Coleofasciculales</taxon>
        <taxon>Coleofasciculaceae</taxon>
        <taxon>Symploca</taxon>
    </lineage>
</organism>
<protein>
    <submittedName>
        <fullName evidence="2">CHAT domain-containing protein</fullName>
    </submittedName>
</protein>
<dbReference type="InterPro" id="IPR019734">
    <property type="entry name" value="TPR_rpt"/>
</dbReference>
<evidence type="ECO:0000313" key="2">
    <source>
        <dbReference type="EMBL" id="NER27096.1"/>
    </source>
</evidence>
<dbReference type="InterPro" id="IPR024983">
    <property type="entry name" value="CHAT_dom"/>
</dbReference>
<accession>A0A6B3N085</accession>
<gene>
    <name evidence="2" type="ORF">F6J89_05530</name>
</gene>
<dbReference type="SUPFAM" id="SSF48452">
    <property type="entry name" value="TPR-like"/>
    <property type="match status" value="3"/>
</dbReference>
<feature type="domain" description="CHAT" evidence="1">
    <location>
        <begin position="733"/>
        <end position="1049"/>
    </location>
</feature>
<sequence>MAKGFGDQKISPQAYIKFLDKVLQATKESKGNKKVVYPLLQANLDKLDDNFAKELRRRVKVRRAEVRLSQESDIAAVIGNFSNLIVEFPRGSRANNIEIAIVCCQNALEIYTREAFPDSWAMAQMNLGNAYRDRIRGEKAQNLEDAITCFRHALEIYTRDAFPDHWAMTKMNFGAAYSDRIRGEKAQNLEDAIACYQNALEIYTRSAFRNDWAMTQMNLGAAYRNRIRGEKAQNLEDAITCFREALKVYTRSAFPNYWAKTQVNLGNAYGDRIRGEKAQNLEDAIACFQNALEIYTRKAFPDDWAMTKMNLGNAYGDRIRGEKAQNLEDAITCFRNALEVYTRDAFPDDWAKTKMNLGVAYRNRIGGEKAQNLEDAITCFRNALEVYTRDTFPDDWAKTKINLGNAYHNRIGGEKAQNLEAAITCFRNALEIYTRDTFPDHWARVQINLGNAYNKRIEGEKAQNIEDAIACYGNALEVHTRDAFPDHWAKAQKNLGITYQDEQQFDNAYTAFKTAIDTVELLRDEIISGSGIEEDKEKLAEEWNKLYQRMVEVCLELGEINQAIEYVERSKTRNLVELILTRDFHNIFPTETATQLQQLQKQIAINQKRLQTGAADDRTNLVQRLSEQRKQHNDLQDKYLPIGSSFQFQQFQATLDEHTAIIEFYLTNEQILTFIITRHSQQPIILKSDSENLRKLERFKNGYFRAYDNPKFHWQRRLNTRLKLLAKILRIDEIIKQIPKQCHQLVLIPHRYLHLFPLQALPVTTQAGDKSQCLLDYFPQGVRYAPSCQLLQLVQNRERPNFTKLFAIQNPTNDLTYTDIEVETIQNYFNPKVVLKKQQATKAEINQTSLNNFDCLHFSCHGQFNFDNPRKSALVLAGARLQGTKPSSERYISLRDGELYDLDKCLTLETIFTLNLKQCRLVTLSACETGLIKPNSISDEYIGLPSGFLVAGSSSVVASLWRVRDLSTAFLMIKFYQNLNSGMSVAVALNQAQIWMRNTTQEELLKWTKDLPVDAESKDPFQEELDWYNPEEKPFQDPKHWAAFCAIGQ</sequence>
<dbReference type="Gene3D" id="1.25.40.10">
    <property type="entry name" value="Tetratricopeptide repeat domain"/>
    <property type="match status" value="4"/>
</dbReference>
<name>A0A6B3N085_9CYAN</name>
<dbReference type="SMART" id="SM00028">
    <property type="entry name" value="TPR"/>
    <property type="match status" value="9"/>
</dbReference>
<dbReference type="PANTHER" id="PTHR10098">
    <property type="entry name" value="RAPSYN-RELATED"/>
    <property type="match status" value="1"/>
</dbReference>
<dbReference type="Pfam" id="PF12770">
    <property type="entry name" value="CHAT"/>
    <property type="match status" value="1"/>
</dbReference>
<evidence type="ECO:0000259" key="1">
    <source>
        <dbReference type="Pfam" id="PF12770"/>
    </source>
</evidence>
<dbReference type="AlphaFoldDB" id="A0A6B3N085"/>